<dbReference type="Proteomes" id="UP000734854">
    <property type="component" value="Unassembled WGS sequence"/>
</dbReference>
<keyword evidence="3" id="KW-1185">Reference proteome</keyword>
<dbReference type="PANTHER" id="PTHR33925:SF1">
    <property type="entry name" value="PROTEIN ACCUMULATION AND REPLICATION OF CHLOROPLASTS 6, CHLOROPLASTIC"/>
    <property type="match status" value="1"/>
</dbReference>
<evidence type="ECO:0000313" key="3">
    <source>
        <dbReference type="Proteomes" id="UP000734854"/>
    </source>
</evidence>
<gene>
    <name evidence="2" type="ORF">ZIOFF_069245</name>
</gene>
<dbReference type="InterPro" id="IPR044685">
    <property type="entry name" value="CPD1-like"/>
</dbReference>
<name>A0A8J5EV18_ZINOF</name>
<accession>A0A8J5EV18</accession>
<feature type="domain" description="Plastid division protein CDP1-like IMS" evidence="1">
    <location>
        <begin position="67"/>
        <end position="156"/>
    </location>
</feature>
<sequence>MPKNWECDALESEGNAGGEGGDDLLMGARRRVRGCLGREVQAMDDAGEGHEESLRVSVSPFGDDGFKIMDGRMLKIWTDRAVEIKQHGWFWEYSLLGVTIDSITVSLNGCRSTVEATIKESAKLTDDAHPEHNDSCSTTYTTRYEMAYTKSGWKITEGYVLKS</sequence>
<dbReference type="InterPro" id="IPR025344">
    <property type="entry name" value="CDP1-like_IMS"/>
</dbReference>
<dbReference type="GO" id="GO:0009706">
    <property type="term" value="C:chloroplast inner membrane"/>
    <property type="evidence" value="ECO:0007669"/>
    <property type="project" value="TreeGrafter"/>
</dbReference>
<dbReference type="GO" id="GO:0010020">
    <property type="term" value="P:chloroplast fission"/>
    <property type="evidence" value="ECO:0007669"/>
    <property type="project" value="TreeGrafter"/>
</dbReference>
<evidence type="ECO:0000259" key="1">
    <source>
        <dbReference type="Pfam" id="PF13355"/>
    </source>
</evidence>
<reference evidence="2 3" key="1">
    <citation type="submission" date="2020-08" db="EMBL/GenBank/DDBJ databases">
        <title>Plant Genome Project.</title>
        <authorList>
            <person name="Zhang R.-G."/>
        </authorList>
    </citation>
    <scope>NUCLEOTIDE SEQUENCE [LARGE SCALE GENOMIC DNA]</scope>
    <source>
        <tissue evidence="2">Rhizome</tissue>
    </source>
</reference>
<protein>
    <recommendedName>
        <fullName evidence="1">Plastid division protein CDP1-like IMS domain-containing protein</fullName>
    </recommendedName>
</protein>
<comment type="caution">
    <text evidence="2">The sequence shown here is derived from an EMBL/GenBank/DDBJ whole genome shotgun (WGS) entry which is preliminary data.</text>
</comment>
<proteinExistence type="predicted"/>
<dbReference type="EMBL" id="JACMSC010000020">
    <property type="protein sequence ID" value="KAG6471799.1"/>
    <property type="molecule type" value="Genomic_DNA"/>
</dbReference>
<dbReference type="PANTHER" id="PTHR33925">
    <property type="entry name" value="PLASTID DIVISION PROTEIN CDP1, CHLOROPLASTIC-RELATED"/>
    <property type="match status" value="1"/>
</dbReference>
<dbReference type="AlphaFoldDB" id="A0A8J5EV18"/>
<evidence type="ECO:0000313" key="2">
    <source>
        <dbReference type="EMBL" id="KAG6471799.1"/>
    </source>
</evidence>
<dbReference type="Pfam" id="PF13355">
    <property type="entry name" value="ARC6-like_IMS"/>
    <property type="match status" value="1"/>
</dbReference>
<organism evidence="2 3">
    <name type="scientific">Zingiber officinale</name>
    <name type="common">Ginger</name>
    <name type="synonym">Amomum zingiber</name>
    <dbReference type="NCBI Taxonomy" id="94328"/>
    <lineage>
        <taxon>Eukaryota</taxon>
        <taxon>Viridiplantae</taxon>
        <taxon>Streptophyta</taxon>
        <taxon>Embryophyta</taxon>
        <taxon>Tracheophyta</taxon>
        <taxon>Spermatophyta</taxon>
        <taxon>Magnoliopsida</taxon>
        <taxon>Liliopsida</taxon>
        <taxon>Zingiberales</taxon>
        <taxon>Zingiberaceae</taxon>
        <taxon>Zingiber</taxon>
    </lineage>
</organism>